<dbReference type="AlphaFoldDB" id="A0A7J9B4G1"/>
<evidence type="ECO:0000313" key="3">
    <source>
        <dbReference type="Proteomes" id="UP000593574"/>
    </source>
</evidence>
<evidence type="ECO:0000256" key="1">
    <source>
        <dbReference type="SAM" id="MobiDB-lite"/>
    </source>
</evidence>
<organism evidence="2 3">
    <name type="scientific">Gossypium laxum</name>
    <dbReference type="NCBI Taxonomy" id="34288"/>
    <lineage>
        <taxon>Eukaryota</taxon>
        <taxon>Viridiplantae</taxon>
        <taxon>Streptophyta</taxon>
        <taxon>Embryophyta</taxon>
        <taxon>Tracheophyta</taxon>
        <taxon>Spermatophyta</taxon>
        <taxon>Magnoliopsida</taxon>
        <taxon>eudicotyledons</taxon>
        <taxon>Gunneridae</taxon>
        <taxon>Pentapetalae</taxon>
        <taxon>rosids</taxon>
        <taxon>malvids</taxon>
        <taxon>Malvales</taxon>
        <taxon>Malvaceae</taxon>
        <taxon>Malvoideae</taxon>
        <taxon>Gossypium</taxon>
    </lineage>
</organism>
<sequence length="22" mass="2676">MEKELPRCPSLRKYSRKRPIGM</sequence>
<comment type="caution">
    <text evidence="2">The sequence shown here is derived from an EMBL/GenBank/DDBJ whole genome shotgun (WGS) entry which is preliminary data.</text>
</comment>
<reference evidence="2 3" key="1">
    <citation type="journal article" date="2019" name="Genome Biol. Evol.">
        <title>Insights into the evolution of the New World diploid cottons (Gossypium, subgenus Houzingenia) based on genome sequencing.</title>
        <authorList>
            <person name="Grover C.E."/>
            <person name="Arick M.A. 2nd"/>
            <person name="Thrash A."/>
            <person name="Conover J.L."/>
            <person name="Sanders W.S."/>
            <person name="Peterson D.G."/>
            <person name="Frelichowski J.E."/>
            <person name="Scheffler J.A."/>
            <person name="Scheffler B.E."/>
            <person name="Wendel J.F."/>
        </authorList>
    </citation>
    <scope>NUCLEOTIDE SEQUENCE [LARGE SCALE GENOMIC DNA]</scope>
    <source>
        <strain evidence="2">4</strain>
        <tissue evidence="2">Leaf</tissue>
    </source>
</reference>
<keyword evidence="3" id="KW-1185">Reference proteome</keyword>
<feature type="region of interest" description="Disordered" evidence="1">
    <location>
        <begin position="1"/>
        <end position="22"/>
    </location>
</feature>
<evidence type="ECO:0000313" key="2">
    <source>
        <dbReference type="EMBL" id="MBA0731226.1"/>
    </source>
</evidence>
<gene>
    <name evidence="2" type="ORF">Golax_004607</name>
</gene>
<accession>A0A7J9B4G1</accession>
<protein>
    <submittedName>
        <fullName evidence="2">Uncharacterized protein</fullName>
    </submittedName>
</protein>
<dbReference type="EMBL" id="JABEZV010449061">
    <property type="protein sequence ID" value="MBA0731226.1"/>
    <property type="molecule type" value="Genomic_DNA"/>
</dbReference>
<name>A0A7J9B4G1_9ROSI</name>
<feature type="compositionally biased region" description="Basic residues" evidence="1">
    <location>
        <begin position="13"/>
        <end position="22"/>
    </location>
</feature>
<proteinExistence type="predicted"/>
<dbReference type="Proteomes" id="UP000593574">
    <property type="component" value="Unassembled WGS sequence"/>
</dbReference>